<evidence type="ECO:0000313" key="8">
    <source>
        <dbReference type="Proteomes" id="UP000295198"/>
    </source>
</evidence>
<dbReference type="InterPro" id="IPR007627">
    <property type="entry name" value="RNA_pol_sigma70_r2"/>
</dbReference>
<dbReference type="PANTHER" id="PTHR43133">
    <property type="entry name" value="RNA POLYMERASE ECF-TYPE SIGMA FACTO"/>
    <property type="match status" value="1"/>
</dbReference>
<evidence type="ECO:0000313" key="7">
    <source>
        <dbReference type="EMBL" id="RYP87206.1"/>
    </source>
</evidence>
<accession>A0A4Q4ZID5</accession>
<dbReference type="Gene3D" id="1.10.10.10">
    <property type="entry name" value="Winged helix-like DNA-binding domain superfamily/Winged helix DNA-binding domain"/>
    <property type="match status" value="1"/>
</dbReference>
<evidence type="ECO:0000259" key="6">
    <source>
        <dbReference type="Pfam" id="PF04542"/>
    </source>
</evidence>
<keyword evidence="4" id="KW-0238">DNA-binding</keyword>
<gene>
    <name evidence="7" type="ORF">EKO23_06240</name>
</gene>
<evidence type="ECO:0000256" key="3">
    <source>
        <dbReference type="ARBA" id="ARBA00023082"/>
    </source>
</evidence>
<evidence type="ECO:0000256" key="5">
    <source>
        <dbReference type="ARBA" id="ARBA00023163"/>
    </source>
</evidence>
<dbReference type="AlphaFoldDB" id="A0A4Q4ZID5"/>
<feature type="domain" description="RNA polymerase sigma-70 region 2" evidence="6">
    <location>
        <begin position="27"/>
        <end position="92"/>
    </location>
</feature>
<dbReference type="InterPro" id="IPR013324">
    <property type="entry name" value="RNA_pol_sigma_r3/r4-like"/>
</dbReference>
<dbReference type="EMBL" id="SDKM01000007">
    <property type="protein sequence ID" value="RYP87206.1"/>
    <property type="molecule type" value="Genomic_DNA"/>
</dbReference>
<dbReference type="GO" id="GO:0006352">
    <property type="term" value="P:DNA-templated transcription initiation"/>
    <property type="evidence" value="ECO:0007669"/>
    <property type="project" value="InterPro"/>
</dbReference>
<dbReference type="PANTHER" id="PTHR43133:SF8">
    <property type="entry name" value="RNA POLYMERASE SIGMA FACTOR HI_1459-RELATED"/>
    <property type="match status" value="1"/>
</dbReference>
<dbReference type="RefSeq" id="WP_134715256.1">
    <property type="nucleotide sequence ID" value="NZ_SDKM01000007.1"/>
</dbReference>
<dbReference type="InterPro" id="IPR036388">
    <property type="entry name" value="WH-like_DNA-bd_sf"/>
</dbReference>
<dbReference type="Proteomes" id="UP000295198">
    <property type="component" value="Unassembled WGS sequence"/>
</dbReference>
<evidence type="ECO:0000256" key="1">
    <source>
        <dbReference type="ARBA" id="ARBA00010641"/>
    </source>
</evidence>
<proteinExistence type="inferred from homology"/>
<dbReference type="SUPFAM" id="SSF88659">
    <property type="entry name" value="Sigma3 and sigma4 domains of RNA polymerase sigma factors"/>
    <property type="match status" value="1"/>
</dbReference>
<dbReference type="InterPro" id="IPR013325">
    <property type="entry name" value="RNA_pol_sigma_r2"/>
</dbReference>
<protein>
    <submittedName>
        <fullName evidence="7">Sigma-70 family RNA polymerase sigma factor</fullName>
    </submittedName>
</protein>
<dbReference type="OrthoDB" id="265863at2"/>
<sequence length="201" mass="22397">MDDDRTDVTLLVAAAEQGDEGAWGEIVDRYTPLVVTVVRRFRLSPAELQDVAQTVWLRLVEHLGDLREPRALPKWLITTAEREALRAATASSRMRPRDPQDEVWAAQLVVEDDQDADLVRSERHAALLEGFALLSTRQRELLALLSEDPPVPYAEISRRTGIPVGAIGPTRARALARLRTAPSVQRLLSTVEAAPSERREP</sequence>
<dbReference type="Gene3D" id="1.10.1740.10">
    <property type="match status" value="1"/>
</dbReference>
<dbReference type="GO" id="GO:0003677">
    <property type="term" value="F:DNA binding"/>
    <property type="evidence" value="ECO:0007669"/>
    <property type="project" value="UniProtKB-KW"/>
</dbReference>
<dbReference type="Pfam" id="PF04542">
    <property type="entry name" value="Sigma70_r2"/>
    <property type="match status" value="1"/>
</dbReference>
<name>A0A4Q4ZID5_9ACTN</name>
<keyword evidence="8" id="KW-1185">Reference proteome</keyword>
<keyword evidence="3" id="KW-0731">Sigma factor</keyword>
<dbReference type="GO" id="GO:0016987">
    <property type="term" value="F:sigma factor activity"/>
    <property type="evidence" value="ECO:0007669"/>
    <property type="project" value="UniProtKB-KW"/>
</dbReference>
<dbReference type="InterPro" id="IPR014284">
    <property type="entry name" value="RNA_pol_sigma-70_dom"/>
</dbReference>
<evidence type="ECO:0000256" key="4">
    <source>
        <dbReference type="ARBA" id="ARBA00023125"/>
    </source>
</evidence>
<keyword evidence="5" id="KW-0804">Transcription</keyword>
<reference evidence="7 8" key="1">
    <citation type="submission" date="2019-01" db="EMBL/GenBank/DDBJ databases">
        <title>Nocardioides guangzhouensis sp. nov., an actinobacterium isolated from soil.</title>
        <authorList>
            <person name="Fu Y."/>
            <person name="Cai Y."/>
            <person name="Lin Z."/>
            <person name="Chen P."/>
        </authorList>
    </citation>
    <scope>NUCLEOTIDE SEQUENCE [LARGE SCALE GENOMIC DNA]</scope>
    <source>
        <strain evidence="7 8">130</strain>
    </source>
</reference>
<evidence type="ECO:0000256" key="2">
    <source>
        <dbReference type="ARBA" id="ARBA00023015"/>
    </source>
</evidence>
<dbReference type="SUPFAM" id="SSF88946">
    <property type="entry name" value="Sigma2 domain of RNA polymerase sigma factors"/>
    <property type="match status" value="1"/>
</dbReference>
<organism evidence="7 8">
    <name type="scientific">Nocardioides guangzhouensis</name>
    <dbReference type="NCBI Taxonomy" id="2497878"/>
    <lineage>
        <taxon>Bacteria</taxon>
        <taxon>Bacillati</taxon>
        <taxon>Actinomycetota</taxon>
        <taxon>Actinomycetes</taxon>
        <taxon>Propionibacteriales</taxon>
        <taxon>Nocardioidaceae</taxon>
        <taxon>Nocardioides</taxon>
    </lineage>
</organism>
<comment type="caution">
    <text evidence="7">The sequence shown here is derived from an EMBL/GenBank/DDBJ whole genome shotgun (WGS) entry which is preliminary data.</text>
</comment>
<comment type="similarity">
    <text evidence="1">Belongs to the sigma-70 factor family. ECF subfamily.</text>
</comment>
<keyword evidence="2" id="KW-0805">Transcription regulation</keyword>
<dbReference type="InterPro" id="IPR039425">
    <property type="entry name" value="RNA_pol_sigma-70-like"/>
</dbReference>
<dbReference type="NCBIfam" id="TIGR02937">
    <property type="entry name" value="sigma70-ECF"/>
    <property type="match status" value="1"/>
</dbReference>